<evidence type="ECO:0000256" key="6">
    <source>
        <dbReference type="PIRSR" id="PIRSR600223-1"/>
    </source>
</evidence>
<comment type="caution">
    <text evidence="9">The sequence shown here is derived from an EMBL/GenBank/DDBJ whole genome shotgun (WGS) entry which is preliminary data.</text>
</comment>
<keyword evidence="5 7" id="KW-0378">Hydrolase</keyword>
<dbReference type="PROSITE" id="PS00760">
    <property type="entry name" value="SPASE_I_2"/>
    <property type="match status" value="1"/>
</dbReference>
<dbReference type="NCBIfam" id="TIGR02227">
    <property type="entry name" value="sigpep_I_bact"/>
    <property type="match status" value="1"/>
</dbReference>
<evidence type="ECO:0000256" key="4">
    <source>
        <dbReference type="ARBA" id="ARBA00019232"/>
    </source>
</evidence>
<protein>
    <recommendedName>
        <fullName evidence="4 7">Signal peptidase I</fullName>
        <ecNumber evidence="3 7">3.4.21.89</ecNumber>
    </recommendedName>
</protein>
<feature type="active site" evidence="6">
    <location>
        <position position="143"/>
    </location>
</feature>
<proteinExistence type="inferred from homology"/>
<dbReference type="Gene3D" id="2.10.109.10">
    <property type="entry name" value="Umud Fragment, subunit A"/>
    <property type="match status" value="1"/>
</dbReference>
<dbReference type="AlphaFoldDB" id="A0A9X2F6C4"/>
<dbReference type="InterPro" id="IPR019533">
    <property type="entry name" value="Peptidase_S26"/>
</dbReference>
<accession>A0A9X2F6C4</accession>
<sequence length="347" mass="38759">MRCPSMLTTFLLALVLVGAVAITLIAWAALFGLGLRWAKARQWTWRRLAVISVVVNVVAIAYQIGVVWVFAHRPQQELAVVLLATVGYLLLNIGIISWSFRISALRAIQAWLPTLLSGLPVVLFSFLVVRPLLFEPYVIPTNSMMPTLLGWHGRDVCATCGGTCYFIPPPEDVRYSVPLPMICDQFHVTEQQPQSLKTYLPTRIVAARFLRPRRWDLLVFESPADPQQLYVKRVVGLPGETVVIENGKVTIDGEVVEVPEHLQGLQYVTEVPWGPDMMPISAGSAETPAKLAADEYFMLGDFSVAAFDSRLWEQGAEGHPPYAVPRSHVRGVVSHIVWPPERFRVLR</sequence>
<feature type="transmembrane region" description="Helical" evidence="7">
    <location>
        <begin position="47"/>
        <end position="71"/>
    </location>
</feature>
<feature type="domain" description="Peptidase S26" evidence="8">
    <location>
        <begin position="206"/>
        <end position="338"/>
    </location>
</feature>
<evidence type="ECO:0000313" key="10">
    <source>
        <dbReference type="Proteomes" id="UP001155241"/>
    </source>
</evidence>
<comment type="caution">
    <text evidence="7">Lacks conserved residue(s) required for the propagation of feature annotation.</text>
</comment>
<dbReference type="RefSeq" id="WP_252851149.1">
    <property type="nucleotide sequence ID" value="NZ_JAMXLR010000016.1"/>
</dbReference>
<comment type="similarity">
    <text evidence="2 7">Belongs to the peptidase S26 family.</text>
</comment>
<dbReference type="PANTHER" id="PTHR43390">
    <property type="entry name" value="SIGNAL PEPTIDASE I"/>
    <property type="match status" value="1"/>
</dbReference>
<dbReference type="Proteomes" id="UP001155241">
    <property type="component" value="Unassembled WGS sequence"/>
</dbReference>
<feature type="transmembrane region" description="Helical" evidence="7">
    <location>
        <begin position="110"/>
        <end position="133"/>
    </location>
</feature>
<keyword evidence="10" id="KW-1185">Reference proteome</keyword>
<dbReference type="InterPro" id="IPR000223">
    <property type="entry name" value="Pept_S26A_signal_pept_1"/>
</dbReference>
<keyword evidence="7" id="KW-0472">Membrane</keyword>
<dbReference type="GO" id="GO:0016020">
    <property type="term" value="C:membrane"/>
    <property type="evidence" value="ECO:0007669"/>
    <property type="project" value="UniProtKB-SubCell"/>
</dbReference>
<keyword evidence="7" id="KW-0812">Transmembrane</keyword>
<evidence type="ECO:0000256" key="2">
    <source>
        <dbReference type="ARBA" id="ARBA00009370"/>
    </source>
</evidence>
<dbReference type="EMBL" id="JAMXLR010000016">
    <property type="protein sequence ID" value="MCO6043050.1"/>
    <property type="molecule type" value="Genomic_DNA"/>
</dbReference>
<evidence type="ECO:0000256" key="3">
    <source>
        <dbReference type="ARBA" id="ARBA00013208"/>
    </source>
</evidence>
<dbReference type="PANTHER" id="PTHR43390:SF1">
    <property type="entry name" value="CHLOROPLAST PROCESSING PEPTIDASE"/>
    <property type="match status" value="1"/>
</dbReference>
<name>A0A9X2F6C4_9BACT</name>
<dbReference type="Pfam" id="PF10502">
    <property type="entry name" value="Peptidase_S26"/>
    <property type="match status" value="1"/>
</dbReference>
<reference evidence="9" key="1">
    <citation type="submission" date="2022-06" db="EMBL/GenBank/DDBJ databases">
        <title>Aeoliella straminimaris, a novel planctomycete from sediments.</title>
        <authorList>
            <person name="Vitorino I.R."/>
            <person name="Lage O.M."/>
        </authorList>
    </citation>
    <scope>NUCLEOTIDE SEQUENCE</scope>
    <source>
        <strain evidence="9">ICT_H6.2</strain>
    </source>
</reference>
<feature type="active site" evidence="6">
    <location>
        <position position="232"/>
    </location>
</feature>
<dbReference type="InterPro" id="IPR019757">
    <property type="entry name" value="Pept_S26A_signal_pept_1_Lys-AS"/>
</dbReference>
<dbReference type="GO" id="GO:0004252">
    <property type="term" value="F:serine-type endopeptidase activity"/>
    <property type="evidence" value="ECO:0007669"/>
    <property type="project" value="InterPro"/>
</dbReference>
<dbReference type="CDD" id="cd06530">
    <property type="entry name" value="S26_SPase_I"/>
    <property type="match status" value="1"/>
</dbReference>
<organism evidence="9 10">
    <name type="scientific">Aeoliella straminimaris</name>
    <dbReference type="NCBI Taxonomy" id="2954799"/>
    <lineage>
        <taxon>Bacteria</taxon>
        <taxon>Pseudomonadati</taxon>
        <taxon>Planctomycetota</taxon>
        <taxon>Planctomycetia</taxon>
        <taxon>Pirellulales</taxon>
        <taxon>Lacipirellulaceae</taxon>
        <taxon>Aeoliella</taxon>
    </lineage>
</organism>
<keyword evidence="7" id="KW-1133">Transmembrane helix</keyword>
<evidence type="ECO:0000259" key="8">
    <source>
        <dbReference type="Pfam" id="PF10502"/>
    </source>
</evidence>
<dbReference type="SUPFAM" id="SSF51306">
    <property type="entry name" value="LexA/Signal peptidase"/>
    <property type="match status" value="1"/>
</dbReference>
<evidence type="ECO:0000256" key="1">
    <source>
        <dbReference type="ARBA" id="ARBA00000677"/>
    </source>
</evidence>
<dbReference type="EC" id="3.4.21.89" evidence="3 7"/>
<dbReference type="InterPro" id="IPR036286">
    <property type="entry name" value="LexA/Signal_pep-like_sf"/>
</dbReference>
<feature type="transmembrane region" description="Helical" evidence="7">
    <location>
        <begin position="77"/>
        <end position="98"/>
    </location>
</feature>
<evidence type="ECO:0000313" key="9">
    <source>
        <dbReference type="EMBL" id="MCO6043050.1"/>
    </source>
</evidence>
<feature type="transmembrane region" description="Helical" evidence="7">
    <location>
        <begin position="6"/>
        <end position="35"/>
    </location>
</feature>
<dbReference type="GO" id="GO:0006465">
    <property type="term" value="P:signal peptide processing"/>
    <property type="evidence" value="ECO:0007669"/>
    <property type="project" value="InterPro"/>
</dbReference>
<keyword evidence="7" id="KW-0645">Protease</keyword>
<evidence type="ECO:0000256" key="5">
    <source>
        <dbReference type="ARBA" id="ARBA00022801"/>
    </source>
</evidence>
<dbReference type="GO" id="GO:0009003">
    <property type="term" value="F:signal peptidase activity"/>
    <property type="evidence" value="ECO:0007669"/>
    <property type="project" value="UniProtKB-EC"/>
</dbReference>
<evidence type="ECO:0000256" key="7">
    <source>
        <dbReference type="RuleBase" id="RU362042"/>
    </source>
</evidence>
<gene>
    <name evidence="9" type="primary">lepB</name>
    <name evidence="9" type="ORF">NG895_03950</name>
</gene>
<dbReference type="PRINTS" id="PR00727">
    <property type="entry name" value="LEADERPTASE"/>
</dbReference>
<comment type="subcellular location">
    <subcellularLocation>
        <location evidence="7">Membrane</location>
        <topology evidence="7">Single-pass type II membrane protein</topology>
    </subcellularLocation>
</comment>
<comment type="catalytic activity">
    <reaction evidence="1 7">
        <text>Cleavage of hydrophobic, N-terminal signal or leader sequences from secreted and periplasmic proteins.</text>
        <dbReference type="EC" id="3.4.21.89"/>
    </reaction>
</comment>